<dbReference type="PROSITE" id="PS51257">
    <property type="entry name" value="PROKAR_LIPOPROTEIN"/>
    <property type="match status" value="1"/>
</dbReference>
<protein>
    <submittedName>
        <fullName evidence="1">Uncharacterized protein</fullName>
    </submittedName>
</protein>
<dbReference type="EMBL" id="JACOOT010000027">
    <property type="protein sequence ID" value="MBC5651806.1"/>
    <property type="molecule type" value="Genomic_DNA"/>
</dbReference>
<evidence type="ECO:0000313" key="1">
    <source>
        <dbReference type="EMBL" id="MBC5651806.1"/>
    </source>
</evidence>
<organism evidence="1 2">
    <name type="scientific">Blautia segnis</name>
    <dbReference type="NCBI Taxonomy" id="2763030"/>
    <lineage>
        <taxon>Bacteria</taxon>
        <taxon>Bacillati</taxon>
        <taxon>Bacillota</taxon>
        <taxon>Clostridia</taxon>
        <taxon>Lachnospirales</taxon>
        <taxon>Lachnospiraceae</taxon>
        <taxon>Blautia</taxon>
    </lineage>
</organism>
<proteinExistence type="predicted"/>
<gene>
    <name evidence="1" type="ORF">H8S54_11940</name>
</gene>
<reference evidence="1 2" key="1">
    <citation type="submission" date="2020-08" db="EMBL/GenBank/DDBJ databases">
        <title>Genome public.</title>
        <authorList>
            <person name="Liu C."/>
            <person name="Sun Q."/>
        </authorList>
    </citation>
    <scope>NUCLEOTIDE SEQUENCE [LARGE SCALE GENOMIC DNA]</scope>
    <source>
        <strain evidence="1 2">BX17</strain>
    </source>
</reference>
<dbReference type="RefSeq" id="WP_021924953.1">
    <property type="nucleotide sequence ID" value="NZ_JACOOT010000027.1"/>
</dbReference>
<accession>A0A8I0ADK4</accession>
<dbReference type="AlphaFoldDB" id="A0A8I0ADK4"/>
<dbReference type="Proteomes" id="UP000652847">
    <property type="component" value="Unassembled WGS sequence"/>
</dbReference>
<comment type="caution">
    <text evidence="1">The sequence shown here is derived from an EMBL/GenBank/DDBJ whole genome shotgun (WGS) entry which is preliminary data.</text>
</comment>
<name>A0A8I0ADK4_9FIRM</name>
<keyword evidence="2" id="KW-1185">Reference proteome</keyword>
<evidence type="ECO:0000313" key="2">
    <source>
        <dbReference type="Proteomes" id="UP000652847"/>
    </source>
</evidence>
<sequence>MRKRGWILLLVLLCVAFLISCGKDTEPDEAKGELVRTEQEGYPMVLFLFY</sequence>